<keyword evidence="2 6" id="KW-0812">Transmembrane</keyword>
<feature type="domain" description="Integral membrane bound transporter" evidence="7">
    <location>
        <begin position="403"/>
        <end position="525"/>
    </location>
</feature>
<feature type="transmembrane region" description="Helical" evidence="6">
    <location>
        <begin position="70"/>
        <end position="103"/>
    </location>
</feature>
<sequence>MSRLRQRDPQLLAVRRAARVTLVACLGFYVCRYVLDAPAMAPYALFGAVALGALSQIPGTPRRRARTLIAVLPVAWVLISVGTLLSFSTIAATAGMFVLGFAVSYVGVGGPRLAGLAAGMQLLYILPCFPPFDPGSLPARLIGVTAAIVLLAIAEVTLWPDPSPAPYREKLGAALGALAGCLEAVADTWSGDPTARDRLAALLPEATGAAEALRPSRLPPLQRPASAGRRDRALSSSAGTARLLLGRAVDLFFTDERESVTLPAATHLVRRTAGCTAAAAAWLRGDGPLPDTGRVAEALTEFRVARMNTDPGGVAPERLRLGALALALGEWIKTLIVAIRIAAGERPAHPDPTPESARPGPFWYAYRQTPALYWHRLRENLTPRSVAFQGALRLAAALAVARLLAGELDLSHGFWVLLTILTVLRTSAAETRSALRPALVGTVAGSLVAALILIGGIHPTAYAVALPVVMMVGFAAGPLLGLGWSQALFTLVITFVFAQVTPVNWRLAEARVLDVLVGAAIGVLIGLFAWPRGGGELHRATSTFLRAAAGVIRETVAVMARAQPPGAAMPTARLAGQLADASFALYQSERHQPASVDWQATLLAGHHAVRGAEALVRSCPAGGLLPCVEPLTALSDDVAGRYDDAAAALARHSRLRPPVAPLAGPAWPTDLGQDLYIIADLRVWLDGLREDIGAIGGRPEGRDGLRARVAQLADGAT</sequence>
<organism evidence="8 9">
    <name type="scientific">Paractinoplanes rhizophilus</name>
    <dbReference type="NCBI Taxonomy" id="1416877"/>
    <lineage>
        <taxon>Bacteria</taxon>
        <taxon>Bacillati</taxon>
        <taxon>Actinomycetota</taxon>
        <taxon>Actinomycetes</taxon>
        <taxon>Micromonosporales</taxon>
        <taxon>Micromonosporaceae</taxon>
        <taxon>Paractinoplanes</taxon>
    </lineage>
</organism>
<feature type="transmembrane region" description="Helical" evidence="6">
    <location>
        <begin position="487"/>
        <end position="505"/>
    </location>
</feature>
<keyword evidence="3 6" id="KW-1133">Transmembrane helix</keyword>
<evidence type="ECO:0000256" key="5">
    <source>
        <dbReference type="SAM" id="MobiDB-lite"/>
    </source>
</evidence>
<evidence type="ECO:0000259" key="7">
    <source>
        <dbReference type="Pfam" id="PF13515"/>
    </source>
</evidence>
<dbReference type="InterPro" id="IPR049453">
    <property type="entry name" value="Memb_transporter_dom"/>
</dbReference>
<comment type="subcellular location">
    <subcellularLocation>
        <location evidence="1">Membrane</location>
        <topology evidence="1">Multi-pass membrane protein</topology>
    </subcellularLocation>
</comment>
<keyword evidence="4 6" id="KW-0472">Membrane</keyword>
<evidence type="ECO:0000313" key="8">
    <source>
        <dbReference type="EMBL" id="MFC7272359.1"/>
    </source>
</evidence>
<evidence type="ECO:0000256" key="3">
    <source>
        <dbReference type="ARBA" id="ARBA00022989"/>
    </source>
</evidence>
<evidence type="ECO:0000256" key="2">
    <source>
        <dbReference type="ARBA" id="ARBA00022692"/>
    </source>
</evidence>
<accession>A0ABW2HHH3</accession>
<evidence type="ECO:0000256" key="1">
    <source>
        <dbReference type="ARBA" id="ARBA00004141"/>
    </source>
</evidence>
<evidence type="ECO:0000256" key="6">
    <source>
        <dbReference type="SAM" id="Phobius"/>
    </source>
</evidence>
<protein>
    <submittedName>
        <fullName evidence="8">FUSC family protein</fullName>
    </submittedName>
</protein>
<comment type="caution">
    <text evidence="8">The sequence shown here is derived from an EMBL/GenBank/DDBJ whole genome shotgun (WGS) entry which is preliminary data.</text>
</comment>
<name>A0ABW2HHH3_9ACTN</name>
<feature type="transmembrane region" description="Helical" evidence="6">
    <location>
        <begin position="12"/>
        <end position="35"/>
    </location>
</feature>
<gene>
    <name evidence="8" type="ORF">ACFQS1_00070</name>
</gene>
<evidence type="ECO:0000256" key="4">
    <source>
        <dbReference type="ARBA" id="ARBA00023136"/>
    </source>
</evidence>
<reference evidence="9" key="1">
    <citation type="journal article" date="2019" name="Int. J. Syst. Evol. Microbiol.">
        <title>The Global Catalogue of Microorganisms (GCM) 10K type strain sequencing project: providing services to taxonomists for standard genome sequencing and annotation.</title>
        <authorList>
            <consortium name="The Broad Institute Genomics Platform"/>
            <consortium name="The Broad Institute Genome Sequencing Center for Infectious Disease"/>
            <person name="Wu L."/>
            <person name="Ma J."/>
        </authorList>
    </citation>
    <scope>NUCLEOTIDE SEQUENCE [LARGE SCALE GENOMIC DNA]</scope>
    <source>
        <strain evidence="9">XZYJT-10</strain>
    </source>
</reference>
<dbReference type="Proteomes" id="UP001596548">
    <property type="component" value="Unassembled WGS sequence"/>
</dbReference>
<feature type="transmembrane region" description="Helical" evidence="6">
    <location>
        <begin position="435"/>
        <end position="454"/>
    </location>
</feature>
<keyword evidence="9" id="KW-1185">Reference proteome</keyword>
<feature type="region of interest" description="Disordered" evidence="5">
    <location>
        <begin position="213"/>
        <end position="234"/>
    </location>
</feature>
<dbReference type="RefSeq" id="WP_378963745.1">
    <property type="nucleotide sequence ID" value="NZ_JBHTBJ010000001.1"/>
</dbReference>
<proteinExistence type="predicted"/>
<dbReference type="Pfam" id="PF13515">
    <property type="entry name" value="FUSC_2"/>
    <property type="match status" value="1"/>
</dbReference>
<evidence type="ECO:0000313" key="9">
    <source>
        <dbReference type="Proteomes" id="UP001596548"/>
    </source>
</evidence>
<feature type="transmembrane region" description="Helical" evidence="6">
    <location>
        <begin position="511"/>
        <end position="530"/>
    </location>
</feature>
<feature type="transmembrane region" description="Helical" evidence="6">
    <location>
        <begin position="41"/>
        <end position="58"/>
    </location>
</feature>
<dbReference type="EMBL" id="JBHTBJ010000001">
    <property type="protein sequence ID" value="MFC7272359.1"/>
    <property type="molecule type" value="Genomic_DNA"/>
</dbReference>